<sequence length="130" mass="12706">MKKLIAGLAVTFTGLGTPAMAGDSYSAGSMWGTDGSGVAVSGAAASSAAHVQNGTVAGQVNAAEEGLLLATGSEGSITIQSIGSQTVVSSTISGNDNSIHTHADQDSTNSGDVTNDGQVNTGDNATNNNY</sequence>
<name>A0A397QBZ6_9HYPH</name>
<feature type="signal peptide" evidence="2">
    <location>
        <begin position="1"/>
        <end position="21"/>
    </location>
</feature>
<keyword evidence="2" id="KW-0732">Signal</keyword>
<evidence type="ECO:0000256" key="2">
    <source>
        <dbReference type="SAM" id="SignalP"/>
    </source>
</evidence>
<evidence type="ECO:0000313" key="3">
    <source>
        <dbReference type="EMBL" id="RIA55761.1"/>
    </source>
</evidence>
<protein>
    <recommendedName>
        <fullName evidence="5">Curlin associated repeat-containing protein</fullName>
    </recommendedName>
</protein>
<dbReference type="RefSeq" id="WP_119060615.1">
    <property type="nucleotide sequence ID" value="NZ_QXDF01000001.1"/>
</dbReference>
<feature type="chain" id="PRO_5017418330" description="Curlin associated repeat-containing protein" evidence="2">
    <location>
        <begin position="22"/>
        <end position="130"/>
    </location>
</feature>
<dbReference type="EMBL" id="QXDF01000001">
    <property type="protein sequence ID" value="RIA55761.1"/>
    <property type="molecule type" value="Genomic_DNA"/>
</dbReference>
<dbReference type="OrthoDB" id="9903537at2"/>
<proteinExistence type="predicted"/>
<feature type="region of interest" description="Disordered" evidence="1">
    <location>
        <begin position="90"/>
        <end position="130"/>
    </location>
</feature>
<reference evidence="3 4" key="1">
    <citation type="submission" date="2018-08" db="EMBL/GenBank/DDBJ databases">
        <title>Genomic Encyclopedia of Archaeal and Bacterial Type Strains, Phase II (KMG-II): from individual species to whole genera.</title>
        <authorList>
            <person name="Goeker M."/>
        </authorList>
    </citation>
    <scope>NUCLEOTIDE SEQUENCE [LARGE SCALE GENOMIC DNA]</scope>
    <source>
        <strain evidence="3 4">DSM 5002</strain>
    </source>
</reference>
<accession>A0A397QBZ6</accession>
<dbReference type="AlphaFoldDB" id="A0A397QBZ6"/>
<gene>
    <name evidence="3" type="ORF">BXY53_0837</name>
</gene>
<evidence type="ECO:0000256" key="1">
    <source>
        <dbReference type="SAM" id="MobiDB-lite"/>
    </source>
</evidence>
<evidence type="ECO:0008006" key="5">
    <source>
        <dbReference type="Google" id="ProtNLM"/>
    </source>
</evidence>
<organism evidence="3 4">
    <name type="scientific">Dichotomicrobium thermohalophilum</name>
    <dbReference type="NCBI Taxonomy" id="933063"/>
    <lineage>
        <taxon>Bacteria</taxon>
        <taxon>Pseudomonadati</taxon>
        <taxon>Pseudomonadota</taxon>
        <taxon>Alphaproteobacteria</taxon>
        <taxon>Hyphomicrobiales</taxon>
        <taxon>Hyphomicrobiaceae</taxon>
        <taxon>Dichotomicrobium</taxon>
    </lineage>
</organism>
<comment type="caution">
    <text evidence="3">The sequence shown here is derived from an EMBL/GenBank/DDBJ whole genome shotgun (WGS) entry which is preliminary data.</text>
</comment>
<dbReference type="Proteomes" id="UP000266273">
    <property type="component" value="Unassembled WGS sequence"/>
</dbReference>
<keyword evidence="4" id="KW-1185">Reference proteome</keyword>
<evidence type="ECO:0000313" key="4">
    <source>
        <dbReference type="Proteomes" id="UP000266273"/>
    </source>
</evidence>
<feature type="compositionally biased region" description="Polar residues" evidence="1">
    <location>
        <begin position="106"/>
        <end position="130"/>
    </location>
</feature>